<dbReference type="SUPFAM" id="SSF50044">
    <property type="entry name" value="SH3-domain"/>
    <property type="match status" value="1"/>
</dbReference>
<keyword evidence="2 7" id="KW-0728">SH3 domain</keyword>
<feature type="non-terminal residue" evidence="11">
    <location>
        <position position="1"/>
    </location>
</feature>
<feature type="compositionally biased region" description="Polar residues" evidence="8">
    <location>
        <begin position="155"/>
        <end position="167"/>
    </location>
</feature>
<protein>
    <recommendedName>
        <fullName evidence="10">SH3 domain-containing protein</fullName>
    </recommendedName>
</protein>
<evidence type="ECO:0000256" key="5">
    <source>
        <dbReference type="ARBA" id="ARBA00023054"/>
    </source>
</evidence>
<dbReference type="GO" id="GO:0070971">
    <property type="term" value="C:endoplasmic reticulum exit site"/>
    <property type="evidence" value="ECO:0007669"/>
    <property type="project" value="TreeGrafter"/>
</dbReference>
<dbReference type="Proteomes" id="UP001239994">
    <property type="component" value="Unassembled WGS sequence"/>
</dbReference>
<evidence type="ECO:0000256" key="8">
    <source>
        <dbReference type="SAM" id="MobiDB-lite"/>
    </source>
</evidence>
<keyword evidence="5" id="KW-0175">Coiled coil</keyword>
<keyword evidence="12" id="KW-1185">Reference proteome</keyword>
<accession>A0AAD9DTY8</accession>
<feature type="signal peptide" evidence="9">
    <location>
        <begin position="1"/>
        <end position="21"/>
    </location>
</feature>
<dbReference type="InterPro" id="IPR051500">
    <property type="entry name" value="cTAGE_MIA/OTOR"/>
</dbReference>
<dbReference type="SMART" id="SM00326">
    <property type="entry name" value="SH3"/>
    <property type="match status" value="1"/>
</dbReference>
<keyword evidence="4" id="KW-0256">Endoplasmic reticulum</keyword>
<dbReference type="Gene3D" id="2.30.30.40">
    <property type="entry name" value="SH3 Domains"/>
    <property type="match status" value="1"/>
</dbReference>
<dbReference type="InterPro" id="IPR036028">
    <property type="entry name" value="SH3-like_dom_sf"/>
</dbReference>
<dbReference type="GO" id="GO:0005789">
    <property type="term" value="C:endoplasmic reticulum membrane"/>
    <property type="evidence" value="ECO:0007669"/>
    <property type="project" value="UniProtKB-SubCell"/>
</dbReference>
<dbReference type="PANTHER" id="PTHR23158">
    <property type="entry name" value="MELANOMA INHIBITORY ACTIVITY-RELATED"/>
    <property type="match status" value="1"/>
</dbReference>
<comment type="subcellular location">
    <subcellularLocation>
        <location evidence="1">Endoplasmic reticulum membrane</location>
        <topology evidence="1">Single-pass membrane protein</topology>
    </subcellularLocation>
</comment>
<feature type="region of interest" description="Disordered" evidence="8">
    <location>
        <begin position="131"/>
        <end position="239"/>
    </location>
</feature>
<dbReference type="InterPro" id="IPR001452">
    <property type="entry name" value="SH3_domain"/>
</dbReference>
<evidence type="ECO:0000256" key="7">
    <source>
        <dbReference type="PROSITE-ProRule" id="PRU00192"/>
    </source>
</evidence>
<evidence type="ECO:0000256" key="1">
    <source>
        <dbReference type="ARBA" id="ARBA00004389"/>
    </source>
</evidence>
<evidence type="ECO:0000313" key="12">
    <source>
        <dbReference type="Proteomes" id="UP001239994"/>
    </source>
</evidence>
<evidence type="ECO:0000256" key="4">
    <source>
        <dbReference type="ARBA" id="ARBA00022824"/>
    </source>
</evidence>
<organism evidence="11 12">
    <name type="scientific">Electrophorus voltai</name>
    <dbReference type="NCBI Taxonomy" id="2609070"/>
    <lineage>
        <taxon>Eukaryota</taxon>
        <taxon>Metazoa</taxon>
        <taxon>Chordata</taxon>
        <taxon>Craniata</taxon>
        <taxon>Vertebrata</taxon>
        <taxon>Euteleostomi</taxon>
        <taxon>Actinopterygii</taxon>
        <taxon>Neopterygii</taxon>
        <taxon>Teleostei</taxon>
        <taxon>Ostariophysi</taxon>
        <taxon>Gymnotiformes</taxon>
        <taxon>Gymnotoidei</taxon>
        <taxon>Gymnotidae</taxon>
        <taxon>Electrophorus</taxon>
    </lineage>
</organism>
<evidence type="ECO:0000313" key="11">
    <source>
        <dbReference type="EMBL" id="KAK1793113.1"/>
    </source>
</evidence>
<sequence length="239" mass="27347">MASARIILVQLILGFAHQGWGLMSDYKKCGDHLCESMMSRVQALRDYQVQDCRFLKFKKGDMIVVYHKLSGRRSDLWAGSLGKLFGYFPKDAVKIDQLFVDEKKEIQIPTQNYDFYCTDGFPSVIDRDYDEVDDQEDHSATSRELGNSDVDDPVSESTETKYSTQNEETSHRATQDPSRKDPMKTKKSESESDPITSVDEWFSNSKQSHNEPQDGSSDQESFKSRKLTLDPNGNQLKEE</sequence>
<evidence type="ECO:0000256" key="6">
    <source>
        <dbReference type="ARBA" id="ARBA00023180"/>
    </source>
</evidence>
<evidence type="ECO:0000256" key="2">
    <source>
        <dbReference type="ARBA" id="ARBA00022443"/>
    </source>
</evidence>
<keyword evidence="6" id="KW-0325">Glycoprotein</keyword>
<dbReference type="PANTHER" id="PTHR23158:SF38">
    <property type="entry name" value="MELANOMA INHIBITORY ACTIVITY PROTEIN 2"/>
    <property type="match status" value="1"/>
</dbReference>
<dbReference type="AlphaFoldDB" id="A0AAD9DTY8"/>
<keyword evidence="3 9" id="KW-0732">Signal</keyword>
<comment type="caution">
    <text evidence="11">The sequence shown here is derived from an EMBL/GenBank/DDBJ whole genome shotgun (WGS) entry which is preliminary data.</text>
</comment>
<name>A0AAD9DTY8_9TELE</name>
<evidence type="ECO:0000256" key="9">
    <source>
        <dbReference type="SAM" id="SignalP"/>
    </source>
</evidence>
<gene>
    <name evidence="11" type="ORF">P4O66_011519</name>
</gene>
<dbReference type="Pfam" id="PF07653">
    <property type="entry name" value="SH3_2"/>
    <property type="match status" value="1"/>
</dbReference>
<dbReference type="EMBL" id="JAROKS010000018">
    <property type="protein sequence ID" value="KAK1793113.1"/>
    <property type="molecule type" value="Genomic_DNA"/>
</dbReference>
<dbReference type="GO" id="GO:0006888">
    <property type="term" value="P:endoplasmic reticulum to Golgi vesicle-mediated transport"/>
    <property type="evidence" value="ECO:0007669"/>
    <property type="project" value="TreeGrafter"/>
</dbReference>
<proteinExistence type="predicted"/>
<evidence type="ECO:0000259" key="10">
    <source>
        <dbReference type="PROSITE" id="PS50002"/>
    </source>
</evidence>
<dbReference type="GO" id="GO:0035459">
    <property type="term" value="P:vesicle cargo loading"/>
    <property type="evidence" value="ECO:0007669"/>
    <property type="project" value="TreeGrafter"/>
</dbReference>
<dbReference type="PROSITE" id="PS50002">
    <property type="entry name" value="SH3"/>
    <property type="match status" value="1"/>
</dbReference>
<feature type="compositionally biased region" description="Basic and acidic residues" evidence="8">
    <location>
        <begin position="168"/>
        <end position="190"/>
    </location>
</feature>
<feature type="domain" description="SH3" evidence="10">
    <location>
        <begin position="36"/>
        <end position="98"/>
    </location>
</feature>
<evidence type="ECO:0000256" key="3">
    <source>
        <dbReference type="ARBA" id="ARBA00022729"/>
    </source>
</evidence>
<dbReference type="GO" id="GO:0009306">
    <property type="term" value="P:protein secretion"/>
    <property type="evidence" value="ECO:0007669"/>
    <property type="project" value="TreeGrafter"/>
</dbReference>
<reference evidence="11" key="1">
    <citation type="submission" date="2023-03" db="EMBL/GenBank/DDBJ databases">
        <title>Electrophorus voltai genome.</title>
        <authorList>
            <person name="Bian C."/>
        </authorList>
    </citation>
    <scope>NUCLEOTIDE SEQUENCE</scope>
    <source>
        <strain evidence="11">CB-2022</strain>
        <tissue evidence="11">Muscle</tissue>
    </source>
</reference>
<feature type="chain" id="PRO_5042216355" description="SH3 domain-containing protein" evidence="9">
    <location>
        <begin position="22"/>
        <end position="239"/>
    </location>
</feature>